<name>A0A7W5AXU1_9BACL</name>
<protein>
    <submittedName>
        <fullName evidence="1">Uncharacterized protein</fullName>
    </submittedName>
</protein>
<evidence type="ECO:0000313" key="2">
    <source>
        <dbReference type="Proteomes" id="UP000570361"/>
    </source>
</evidence>
<comment type="caution">
    <text evidence="1">The sequence shown here is derived from an EMBL/GenBank/DDBJ whole genome shotgun (WGS) entry which is preliminary data.</text>
</comment>
<sequence>MEKGLQVRLMEKRPDGTLRNLDVRFWTKEMIDALQAVNFLTVGGHEYETVEGRLNVDQQVLELLVLPVKE</sequence>
<dbReference type="RefSeq" id="WP_183600603.1">
    <property type="nucleotide sequence ID" value="NZ_JACHXK010000005.1"/>
</dbReference>
<proteinExistence type="predicted"/>
<evidence type="ECO:0000313" key="1">
    <source>
        <dbReference type="EMBL" id="MBB3110707.1"/>
    </source>
</evidence>
<reference evidence="1 2" key="1">
    <citation type="submission" date="2020-08" db="EMBL/GenBank/DDBJ databases">
        <title>Genomic Encyclopedia of Type Strains, Phase III (KMG-III): the genomes of soil and plant-associated and newly described type strains.</title>
        <authorList>
            <person name="Whitman W."/>
        </authorList>
    </citation>
    <scope>NUCLEOTIDE SEQUENCE [LARGE SCALE GENOMIC DNA]</scope>
    <source>
        <strain evidence="1 2">CECT 5862</strain>
    </source>
</reference>
<dbReference type="EMBL" id="JACHXK010000005">
    <property type="protein sequence ID" value="MBB3110707.1"/>
    <property type="molecule type" value="Genomic_DNA"/>
</dbReference>
<accession>A0A7W5AXU1</accession>
<organism evidence="1 2">
    <name type="scientific">Paenibacillus phyllosphaerae</name>
    <dbReference type="NCBI Taxonomy" id="274593"/>
    <lineage>
        <taxon>Bacteria</taxon>
        <taxon>Bacillati</taxon>
        <taxon>Bacillota</taxon>
        <taxon>Bacilli</taxon>
        <taxon>Bacillales</taxon>
        <taxon>Paenibacillaceae</taxon>
        <taxon>Paenibacillus</taxon>
    </lineage>
</organism>
<gene>
    <name evidence="1" type="ORF">FHS18_002774</name>
</gene>
<dbReference type="Proteomes" id="UP000570361">
    <property type="component" value="Unassembled WGS sequence"/>
</dbReference>
<keyword evidence="2" id="KW-1185">Reference proteome</keyword>
<dbReference type="AlphaFoldDB" id="A0A7W5AXU1"/>